<dbReference type="GO" id="GO:0035197">
    <property type="term" value="F:siRNA binding"/>
    <property type="evidence" value="ECO:0007669"/>
    <property type="project" value="TreeGrafter"/>
</dbReference>
<dbReference type="InterPro" id="IPR014720">
    <property type="entry name" value="dsRBD_dom"/>
</dbReference>
<reference evidence="6 7" key="1">
    <citation type="submission" date="2024-01" db="EMBL/GenBank/DDBJ databases">
        <title>The genome of the rayed Mediterranean limpet Patella caerulea (Linnaeus, 1758).</title>
        <authorList>
            <person name="Anh-Thu Weber A."/>
            <person name="Halstead-Nussloch G."/>
        </authorList>
    </citation>
    <scope>NUCLEOTIDE SEQUENCE [LARGE SCALE GENOMIC DNA]</scope>
    <source>
        <strain evidence="6">AATW-2023a</strain>
        <tissue evidence="6">Whole specimen</tissue>
    </source>
</reference>
<dbReference type="Proteomes" id="UP001347796">
    <property type="component" value="Unassembled WGS sequence"/>
</dbReference>
<dbReference type="Pfam" id="PF16482">
    <property type="entry name" value="Staufen_C"/>
    <property type="match status" value="1"/>
</dbReference>
<dbReference type="CDD" id="cd19864">
    <property type="entry name" value="DSRM_PRKRA-like_rpt3"/>
    <property type="match status" value="1"/>
</dbReference>
<keyword evidence="7" id="KW-1185">Reference proteome</keyword>
<dbReference type="InterPro" id="IPR051247">
    <property type="entry name" value="RLC_Component"/>
</dbReference>
<evidence type="ECO:0000256" key="3">
    <source>
        <dbReference type="PROSITE-ProRule" id="PRU00266"/>
    </source>
</evidence>
<dbReference type="GO" id="GO:0005737">
    <property type="term" value="C:cytoplasm"/>
    <property type="evidence" value="ECO:0007669"/>
    <property type="project" value="TreeGrafter"/>
</dbReference>
<dbReference type="Gene3D" id="3.30.160.20">
    <property type="match status" value="3"/>
</dbReference>
<feature type="domain" description="DRBM" evidence="5">
    <location>
        <begin position="253"/>
        <end position="321"/>
    </location>
</feature>
<dbReference type="EMBL" id="JAZGQO010000021">
    <property type="protein sequence ID" value="KAK6166285.1"/>
    <property type="molecule type" value="Genomic_DNA"/>
</dbReference>
<evidence type="ECO:0000259" key="5">
    <source>
        <dbReference type="PROSITE" id="PS50137"/>
    </source>
</evidence>
<dbReference type="PANTHER" id="PTHR46205">
    <property type="entry name" value="LOQUACIOUS, ISOFORM B"/>
    <property type="match status" value="1"/>
</dbReference>
<dbReference type="InterPro" id="IPR032478">
    <property type="entry name" value="Staufen_C"/>
</dbReference>
<name>A0AAN8G5F6_PATCE</name>
<evidence type="ECO:0000313" key="6">
    <source>
        <dbReference type="EMBL" id="KAK6166285.1"/>
    </source>
</evidence>
<keyword evidence="2 3" id="KW-0694">RNA-binding</keyword>
<dbReference type="SMART" id="SM00358">
    <property type="entry name" value="DSRM"/>
    <property type="match status" value="3"/>
</dbReference>
<dbReference type="GO" id="GO:0016442">
    <property type="term" value="C:RISC complex"/>
    <property type="evidence" value="ECO:0007669"/>
    <property type="project" value="TreeGrafter"/>
</dbReference>
<accession>A0AAN8G5F6</accession>
<evidence type="ECO:0000313" key="7">
    <source>
        <dbReference type="Proteomes" id="UP001347796"/>
    </source>
</evidence>
<dbReference type="GO" id="GO:0070920">
    <property type="term" value="P:regulation of regulatory ncRNA processing"/>
    <property type="evidence" value="ECO:0007669"/>
    <property type="project" value="TreeGrafter"/>
</dbReference>
<sequence>MAVPAGKTPISFLQEICTKRGITPQYDLVANEGAIHEPMFLMSVVVGEITATGKGTSKKKAKHTAAQAALNTILGVMPVDNNIKPEDNDNSSGVGASADEDSLGNPIGELQEFTQKKLIKPPIYEYSCEQGPPHSREFKCTVKIGKFQEIGVGRSKKSAKRAAAAQMLEQIKKVMLDGSENTKIEQSDDEDDLQLSFEPQSAYAALKEGKKKIPVTTPQKAKEIQKFYQKIMKSGGAHMKDLHKNSLNVPNTNYCQMLQEIAEVQRFEVSYFDIKEPSNSNQHQCLVQLSSMPVAVCQGTGPSTDEAHANAAHNALQYLRFMTSS</sequence>
<dbReference type="PANTHER" id="PTHR46205:SF3">
    <property type="entry name" value="LOQUACIOUS, ISOFORM B"/>
    <property type="match status" value="1"/>
</dbReference>
<feature type="region of interest" description="Disordered" evidence="4">
    <location>
        <begin position="81"/>
        <end position="102"/>
    </location>
</feature>
<protein>
    <recommendedName>
        <fullName evidence="5">DRBM domain-containing protein</fullName>
    </recommendedName>
</protein>
<proteinExistence type="predicted"/>
<feature type="domain" description="DRBM" evidence="5">
    <location>
        <begin position="8"/>
        <end position="75"/>
    </location>
</feature>
<dbReference type="GO" id="GO:0030422">
    <property type="term" value="P:siRNA processing"/>
    <property type="evidence" value="ECO:0007669"/>
    <property type="project" value="TreeGrafter"/>
</dbReference>
<dbReference type="GO" id="GO:0070578">
    <property type="term" value="C:RISC-loading complex"/>
    <property type="evidence" value="ECO:0007669"/>
    <property type="project" value="TreeGrafter"/>
</dbReference>
<dbReference type="SUPFAM" id="SSF54768">
    <property type="entry name" value="dsRNA-binding domain-like"/>
    <property type="match status" value="3"/>
</dbReference>
<dbReference type="PROSITE" id="PS50137">
    <property type="entry name" value="DS_RBD"/>
    <property type="match status" value="3"/>
</dbReference>
<dbReference type="Pfam" id="PF00035">
    <property type="entry name" value="dsrm"/>
    <property type="match status" value="2"/>
</dbReference>
<organism evidence="6 7">
    <name type="scientific">Patella caerulea</name>
    <name type="common">Rayed Mediterranean limpet</name>
    <dbReference type="NCBI Taxonomy" id="87958"/>
    <lineage>
        <taxon>Eukaryota</taxon>
        <taxon>Metazoa</taxon>
        <taxon>Spiralia</taxon>
        <taxon>Lophotrochozoa</taxon>
        <taxon>Mollusca</taxon>
        <taxon>Gastropoda</taxon>
        <taxon>Patellogastropoda</taxon>
        <taxon>Patelloidea</taxon>
        <taxon>Patellidae</taxon>
        <taxon>Patella</taxon>
    </lineage>
</organism>
<comment type="caution">
    <text evidence="6">The sequence shown here is derived from an EMBL/GenBank/DDBJ whole genome shotgun (WGS) entry which is preliminary data.</text>
</comment>
<dbReference type="FunFam" id="3.30.160.20:FF:000007">
    <property type="entry name" value="Double-stranded RNA-binding protein Staufen homolog 1"/>
    <property type="match status" value="2"/>
</dbReference>
<evidence type="ECO:0000256" key="4">
    <source>
        <dbReference type="SAM" id="MobiDB-lite"/>
    </source>
</evidence>
<dbReference type="CDD" id="cd19862">
    <property type="entry name" value="DSRM_PRKRA-like_rpt1"/>
    <property type="match status" value="1"/>
</dbReference>
<gene>
    <name evidence="6" type="ORF">SNE40_023018</name>
</gene>
<dbReference type="GO" id="GO:0003725">
    <property type="term" value="F:double-stranded RNA binding"/>
    <property type="evidence" value="ECO:0007669"/>
    <property type="project" value="TreeGrafter"/>
</dbReference>
<dbReference type="GO" id="GO:0005634">
    <property type="term" value="C:nucleus"/>
    <property type="evidence" value="ECO:0007669"/>
    <property type="project" value="TreeGrafter"/>
</dbReference>
<feature type="domain" description="DRBM" evidence="5">
    <location>
        <begin position="105"/>
        <end position="173"/>
    </location>
</feature>
<keyword evidence="1" id="KW-0677">Repeat</keyword>
<evidence type="ECO:0000256" key="1">
    <source>
        <dbReference type="ARBA" id="ARBA00022737"/>
    </source>
</evidence>
<dbReference type="AlphaFoldDB" id="A0AAN8G5F6"/>
<evidence type="ECO:0000256" key="2">
    <source>
        <dbReference type="ARBA" id="ARBA00022884"/>
    </source>
</evidence>